<dbReference type="AlphaFoldDB" id="A0A0A8ZUQ4"/>
<name>A0A0A8ZUQ4_ARUDO</name>
<dbReference type="EMBL" id="GBRH01257380">
    <property type="protein sequence ID" value="JAD40515.1"/>
    <property type="molecule type" value="Transcribed_RNA"/>
</dbReference>
<accession>A0A0A8ZUQ4</accession>
<protein>
    <submittedName>
        <fullName evidence="1">Uncharacterized protein</fullName>
    </submittedName>
</protein>
<reference evidence="1" key="1">
    <citation type="submission" date="2014-09" db="EMBL/GenBank/DDBJ databases">
        <authorList>
            <person name="Magalhaes I.L.F."/>
            <person name="Oliveira U."/>
            <person name="Santos F.R."/>
            <person name="Vidigal T.H.D.A."/>
            <person name="Brescovit A.D."/>
            <person name="Santos A.J."/>
        </authorList>
    </citation>
    <scope>NUCLEOTIDE SEQUENCE</scope>
    <source>
        <tissue evidence="1">Shoot tissue taken approximately 20 cm above the soil surface</tissue>
    </source>
</reference>
<reference evidence="1" key="2">
    <citation type="journal article" date="2015" name="Data Brief">
        <title>Shoot transcriptome of the giant reed, Arundo donax.</title>
        <authorList>
            <person name="Barrero R.A."/>
            <person name="Guerrero F.D."/>
            <person name="Moolhuijzen P."/>
            <person name="Goolsby J.A."/>
            <person name="Tidwell J."/>
            <person name="Bellgard S.E."/>
            <person name="Bellgard M.I."/>
        </authorList>
    </citation>
    <scope>NUCLEOTIDE SEQUENCE</scope>
    <source>
        <tissue evidence="1">Shoot tissue taken approximately 20 cm above the soil surface</tissue>
    </source>
</reference>
<evidence type="ECO:0000313" key="1">
    <source>
        <dbReference type="EMBL" id="JAD40515.1"/>
    </source>
</evidence>
<organism evidence="1">
    <name type="scientific">Arundo donax</name>
    <name type="common">Giant reed</name>
    <name type="synonym">Donax arundinaceus</name>
    <dbReference type="NCBI Taxonomy" id="35708"/>
    <lineage>
        <taxon>Eukaryota</taxon>
        <taxon>Viridiplantae</taxon>
        <taxon>Streptophyta</taxon>
        <taxon>Embryophyta</taxon>
        <taxon>Tracheophyta</taxon>
        <taxon>Spermatophyta</taxon>
        <taxon>Magnoliopsida</taxon>
        <taxon>Liliopsida</taxon>
        <taxon>Poales</taxon>
        <taxon>Poaceae</taxon>
        <taxon>PACMAD clade</taxon>
        <taxon>Arundinoideae</taxon>
        <taxon>Arundineae</taxon>
        <taxon>Arundo</taxon>
    </lineage>
</organism>
<proteinExistence type="predicted"/>
<sequence>MDKMSSNLTDVIFKILKGNNLGQKNSNAISKIKNRR</sequence>